<evidence type="ECO:0000313" key="10">
    <source>
        <dbReference type="Proteomes" id="UP000238350"/>
    </source>
</evidence>
<keyword evidence="6" id="KW-0472">Membrane</keyword>
<dbReference type="Pfam" id="PF22366">
    <property type="entry name" value="NDH2_C"/>
    <property type="match status" value="1"/>
</dbReference>
<evidence type="ECO:0000259" key="8">
    <source>
        <dbReference type="Pfam" id="PF22366"/>
    </source>
</evidence>
<evidence type="ECO:0000256" key="3">
    <source>
        <dbReference type="ARBA" id="ARBA00022827"/>
    </source>
</evidence>
<dbReference type="InterPro" id="IPR054585">
    <property type="entry name" value="NDH2-like_C"/>
</dbReference>
<feature type="domain" description="External alternative NADH-ubiquinone oxidoreductase-like C-terminal" evidence="8">
    <location>
        <begin position="567"/>
        <end position="626"/>
    </location>
</feature>
<dbReference type="OrthoDB" id="5376590at2759"/>
<dbReference type="InterPro" id="IPR045024">
    <property type="entry name" value="NDH-2"/>
</dbReference>
<keyword evidence="3" id="KW-0274">FAD</keyword>
<dbReference type="InterPro" id="IPR023753">
    <property type="entry name" value="FAD/NAD-binding_dom"/>
</dbReference>
<evidence type="ECO:0000256" key="5">
    <source>
        <dbReference type="ARBA" id="ARBA00023027"/>
    </source>
</evidence>
<keyword evidence="2" id="KW-0285">Flavoprotein</keyword>
<keyword evidence="5" id="KW-0520">NAD</keyword>
<feature type="transmembrane region" description="Helical" evidence="6">
    <location>
        <begin position="48"/>
        <end position="70"/>
    </location>
</feature>
<keyword evidence="9" id="KW-0830">Ubiquinone</keyword>
<dbReference type="PRINTS" id="PR00368">
    <property type="entry name" value="FADPNR"/>
</dbReference>
<dbReference type="Gene3D" id="3.50.50.100">
    <property type="match status" value="2"/>
</dbReference>
<evidence type="ECO:0000256" key="4">
    <source>
        <dbReference type="ARBA" id="ARBA00023002"/>
    </source>
</evidence>
<dbReference type="Proteomes" id="UP000238350">
    <property type="component" value="Unassembled WGS sequence"/>
</dbReference>
<dbReference type="AlphaFoldDB" id="A0A2T0FK89"/>
<proteinExistence type="inferred from homology"/>
<comment type="similarity">
    <text evidence="1">Belongs to the NADH dehydrogenase family.</text>
</comment>
<dbReference type="Pfam" id="PF07992">
    <property type="entry name" value="Pyr_redox_2"/>
    <property type="match status" value="1"/>
</dbReference>
<feature type="domain" description="FAD/NAD(P)-binding" evidence="7">
    <location>
        <begin position="121"/>
        <end position="441"/>
    </location>
</feature>
<evidence type="ECO:0000256" key="2">
    <source>
        <dbReference type="ARBA" id="ARBA00022630"/>
    </source>
</evidence>
<evidence type="ECO:0000256" key="1">
    <source>
        <dbReference type="ARBA" id="ARBA00005272"/>
    </source>
</evidence>
<accession>A0A2T0FK89</accession>
<evidence type="ECO:0000313" key="9">
    <source>
        <dbReference type="EMBL" id="PRT55406.1"/>
    </source>
</evidence>
<dbReference type="PANTHER" id="PTHR43706:SF50">
    <property type="entry name" value="NADH DEHYDROGENASE (UBIQUINONE)-RELATED"/>
    <property type="match status" value="1"/>
</dbReference>
<keyword evidence="4" id="KW-0560">Oxidoreductase</keyword>
<dbReference type="GeneID" id="36516774"/>
<organism evidence="9 10">
    <name type="scientific">Wickerhamiella sorbophila</name>
    <dbReference type="NCBI Taxonomy" id="45607"/>
    <lineage>
        <taxon>Eukaryota</taxon>
        <taxon>Fungi</taxon>
        <taxon>Dikarya</taxon>
        <taxon>Ascomycota</taxon>
        <taxon>Saccharomycotina</taxon>
        <taxon>Dipodascomycetes</taxon>
        <taxon>Dipodascales</taxon>
        <taxon>Trichomonascaceae</taxon>
        <taxon>Wickerhamiella</taxon>
    </lineage>
</organism>
<comment type="caution">
    <text evidence="9">The sequence shown here is derived from an EMBL/GenBank/DDBJ whole genome shotgun (WGS) entry which is preliminary data.</text>
</comment>
<sequence length="634" mass="71171">MIRRFTVSRANGLALFKRAPKRFVAPNYAPRFYSEARPPKKTRKFAMALLRLGAVAVAIPVGYLAFFFLYDATTYKDGPLEVECDIPLSALHLRRGGPKNLPIAESWIDDRELGNDSDRPNLVIVGSGWGAISCMRSIDTTKYNVTMVSPTNHFLFTPLLPSAAVGTLSLDSLMEPVRDMCRKRGVRFVSAAADDIDFEDRLLEVRSDSPNGDSVHFYIPYDEIVFATGAKSNTHGVPGLQYTYAFKTALDAQEVKEAICRNLEMAALPSTSEEERKRLLSFVICGGGPTGVEVAAEVYDLLREDVIRKYPSLLLNNSSVHIIQSRSAILNTYDEKISEFAMQRFARDGIDLQLNSRVEEVRPGSVLYSQRLSDGTKQIYELPSGLTLWTTGITTTRFTQKLCEKLPEFQHNKRALETDSYCHVIGAPAGVYAIGDCATIRTDLAADLKKIMVKHAKKRHGTSSGYIDRLTVKQAISIIDRMIAEEPQAGYILKTMRERLLHERPQDEELSYDQTVAALQDANAKVVSLPATAQRAHQQGEYIAQKLNALTDNQDERMYRPFAFKNLGSMAYVSNGAIIDTGRFQFLGGVLAMYAWRSAYMTMTVTPRARLHMAFDWMYRGLFGRQIYLHDRQK</sequence>
<gene>
    <name evidence="9" type="ORF">B9G98_03026</name>
</gene>
<dbReference type="PANTHER" id="PTHR43706">
    <property type="entry name" value="NADH DEHYDROGENASE"/>
    <property type="match status" value="1"/>
</dbReference>
<dbReference type="GO" id="GO:0003954">
    <property type="term" value="F:NADH dehydrogenase activity"/>
    <property type="evidence" value="ECO:0007669"/>
    <property type="project" value="InterPro"/>
</dbReference>
<protein>
    <submittedName>
        <fullName evidence="9">External alternative NAD(P)H-ubiquinone oxidoreductase B1, mitochondrial</fullName>
    </submittedName>
</protein>
<dbReference type="SUPFAM" id="SSF51905">
    <property type="entry name" value="FAD/NAD(P)-binding domain"/>
    <property type="match status" value="2"/>
</dbReference>
<dbReference type="InterPro" id="IPR036188">
    <property type="entry name" value="FAD/NAD-bd_sf"/>
</dbReference>
<evidence type="ECO:0000259" key="7">
    <source>
        <dbReference type="Pfam" id="PF07992"/>
    </source>
</evidence>
<keyword evidence="6" id="KW-0812">Transmembrane</keyword>
<name>A0A2T0FK89_9ASCO</name>
<evidence type="ECO:0000256" key="6">
    <source>
        <dbReference type="SAM" id="Phobius"/>
    </source>
</evidence>
<dbReference type="GO" id="GO:0005739">
    <property type="term" value="C:mitochondrion"/>
    <property type="evidence" value="ECO:0007669"/>
    <property type="project" value="TreeGrafter"/>
</dbReference>
<keyword evidence="6" id="KW-1133">Transmembrane helix</keyword>
<keyword evidence="10" id="KW-1185">Reference proteome</keyword>
<reference evidence="9 10" key="1">
    <citation type="submission" date="2017-04" db="EMBL/GenBank/DDBJ databases">
        <title>Genome sequencing of [Candida] sorbophila.</title>
        <authorList>
            <person name="Ahn J.O."/>
        </authorList>
    </citation>
    <scope>NUCLEOTIDE SEQUENCE [LARGE SCALE GENOMIC DNA]</scope>
    <source>
        <strain evidence="9 10">DS02</strain>
    </source>
</reference>
<dbReference type="RefSeq" id="XP_024665351.1">
    <property type="nucleotide sequence ID" value="XM_024809583.1"/>
</dbReference>
<dbReference type="STRING" id="45607.A0A2T0FK89"/>
<dbReference type="EMBL" id="NDIQ01000021">
    <property type="protein sequence ID" value="PRT55406.1"/>
    <property type="molecule type" value="Genomic_DNA"/>
</dbReference>